<name>A0ABX5RTC8_9BURK</name>
<keyword evidence="8" id="KW-1185">Reference proteome</keyword>
<keyword evidence="3" id="KW-0732">Signal</keyword>
<evidence type="ECO:0000256" key="4">
    <source>
        <dbReference type="ARBA" id="ARBA00023136"/>
    </source>
</evidence>
<feature type="compositionally biased region" description="Polar residues" evidence="6">
    <location>
        <begin position="1"/>
        <end position="11"/>
    </location>
</feature>
<sequence>MWRTQTTSRPWSASAMRTPLPRSRSSSISRIFMGRIRPSRCEESLKIGLHAIFILGSGCLHAAARHWALQQTDGNAMNKNSLTALLLLAAAGFVHAEGNVLTLGAGIAGAPRYSGADDYAIGPLLAIDWQFANGFYASSLRGIGYGRAVGPVYLSAALGYRGERSEKNRDGIGGASGSTALRGMGDVKGGATAVFGASWEIVDGLVLEFSAEQPLGKRRNGRTAGIGLTGTLYQQGKDHVTLSLAANAGDRDYMQTYYGVTAAQSARSGYRQYRPKAGLYEVELGMTWRHMIDIRWAVTGTLGAVSLTRDAANSPITRRSRSGTGALYVTYSF</sequence>
<keyword evidence="5" id="KW-0998">Cell outer membrane</keyword>
<protein>
    <submittedName>
        <fullName evidence="7">MipA/OmpV family protein</fullName>
    </submittedName>
</protein>
<evidence type="ECO:0000256" key="3">
    <source>
        <dbReference type="ARBA" id="ARBA00022729"/>
    </source>
</evidence>
<organism evidence="7 8">
    <name type="scientific">Pseudoduganella albidiflava</name>
    <dbReference type="NCBI Taxonomy" id="321983"/>
    <lineage>
        <taxon>Bacteria</taxon>
        <taxon>Pseudomonadati</taxon>
        <taxon>Pseudomonadota</taxon>
        <taxon>Betaproteobacteria</taxon>
        <taxon>Burkholderiales</taxon>
        <taxon>Oxalobacteraceae</taxon>
        <taxon>Telluria group</taxon>
        <taxon>Pseudoduganella</taxon>
    </lineage>
</organism>
<evidence type="ECO:0000313" key="8">
    <source>
        <dbReference type="Proteomes" id="UP000292307"/>
    </source>
</evidence>
<accession>A0ABX5RTC8</accession>
<dbReference type="Proteomes" id="UP000292307">
    <property type="component" value="Chromosome"/>
</dbReference>
<gene>
    <name evidence="7" type="ORF">EYF70_10035</name>
</gene>
<dbReference type="Pfam" id="PF06629">
    <property type="entry name" value="MipA"/>
    <property type="match status" value="1"/>
</dbReference>
<keyword evidence="4" id="KW-0472">Membrane</keyword>
<evidence type="ECO:0000313" key="7">
    <source>
        <dbReference type="EMBL" id="QBI01144.1"/>
    </source>
</evidence>
<proteinExistence type="inferred from homology"/>
<dbReference type="PANTHER" id="PTHR38776:SF1">
    <property type="entry name" value="MLTA-INTERACTING PROTEIN-RELATED"/>
    <property type="match status" value="1"/>
</dbReference>
<feature type="region of interest" description="Disordered" evidence="6">
    <location>
        <begin position="1"/>
        <end position="22"/>
    </location>
</feature>
<evidence type="ECO:0000256" key="5">
    <source>
        <dbReference type="ARBA" id="ARBA00023237"/>
    </source>
</evidence>
<dbReference type="EMBL" id="CP036401">
    <property type="protein sequence ID" value="QBI01144.1"/>
    <property type="molecule type" value="Genomic_DNA"/>
</dbReference>
<evidence type="ECO:0000256" key="6">
    <source>
        <dbReference type="SAM" id="MobiDB-lite"/>
    </source>
</evidence>
<evidence type="ECO:0000256" key="1">
    <source>
        <dbReference type="ARBA" id="ARBA00004442"/>
    </source>
</evidence>
<dbReference type="InterPro" id="IPR010583">
    <property type="entry name" value="MipA"/>
</dbReference>
<reference evidence="7 8" key="1">
    <citation type="submission" date="2019-02" db="EMBL/GenBank/DDBJ databases">
        <title>Draft Genome Sequences of Six Type Strains of the Genus Massilia.</title>
        <authorList>
            <person name="Miess H."/>
            <person name="Frediansyhah A."/>
            <person name="Gross H."/>
        </authorList>
    </citation>
    <scope>NUCLEOTIDE SEQUENCE [LARGE SCALE GENOMIC DNA]</scope>
    <source>
        <strain evidence="7 8">DSM 17472</strain>
    </source>
</reference>
<comment type="similarity">
    <text evidence="2">Belongs to the MipA/OmpV family.</text>
</comment>
<evidence type="ECO:0000256" key="2">
    <source>
        <dbReference type="ARBA" id="ARBA00005722"/>
    </source>
</evidence>
<comment type="subcellular location">
    <subcellularLocation>
        <location evidence="1">Cell outer membrane</location>
    </subcellularLocation>
</comment>
<dbReference type="PANTHER" id="PTHR38776">
    <property type="entry name" value="MLTA-INTERACTING PROTEIN-RELATED"/>
    <property type="match status" value="1"/>
</dbReference>